<dbReference type="EMBL" id="BRXR01000001">
    <property type="protein sequence ID" value="GLC31500.1"/>
    <property type="molecule type" value="Genomic_DNA"/>
</dbReference>
<protein>
    <submittedName>
        <fullName evidence="1">Uncharacterized protein</fullName>
    </submittedName>
</protein>
<evidence type="ECO:0000313" key="2">
    <source>
        <dbReference type="Proteomes" id="UP001208567"/>
    </source>
</evidence>
<dbReference type="Proteomes" id="UP001208567">
    <property type="component" value="Unassembled WGS sequence"/>
</dbReference>
<keyword evidence="2" id="KW-1185">Reference proteome</keyword>
<organism evidence="1 2">
    <name type="scientific">Clostridium omnivorum</name>
    <dbReference type="NCBI Taxonomy" id="1604902"/>
    <lineage>
        <taxon>Bacteria</taxon>
        <taxon>Bacillati</taxon>
        <taxon>Bacillota</taxon>
        <taxon>Clostridia</taxon>
        <taxon>Eubacteriales</taxon>
        <taxon>Clostridiaceae</taxon>
        <taxon>Clostridium</taxon>
    </lineage>
</organism>
<evidence type="ECO:0000313" key="1">
    <source>
        <dbReference type="EMBL" id="GLC31500.1"/>
    </source>
</evidence>
<name>A0ABQ5N8C7_9CLOT</name>
<gene>
    <name evidence="1" type="ORF">bsdE14_29100</name>
</gene>
<accession>A0ABQ5N8C7</accession>
<proteinExistence type="predicted"/>
<reference evidence="1 2" key="1">
    <citation type="journal article" date="2024" name="Int. J. Syst. Evol. Microbiol.">
        <title>Clostridium omnivorum sp. nov., isolated from anoxic soil under the treatment of reductive soil disinfestation.</title>
        <authorList>
            <person name="Ueki A."/>
            <person name="Tonouchi A."/>
            <person name="Kaku N."/>
            <person name="Honma S."/>
            <person name="Ueki K."/>
        </authorList>
    </citation>
    <scope>NUCLEOTIDE SEQUENCE [LARGE SCALE GENOMIC DNA]</scope>
    <source>
        <strain evidence="1 2">E14</strain>
    </source>
</reference>
<comment type="caution">
    <text evidence="1">The sequence shown here is derived from an EMBL/GenBank/DDBJ whole genome shotgun (WGS) entry which is preliminary data.</text>
</comment>
<sequence length="83" mass="9616">MTQYYMQCGHTASSYDENNNPICALCTGSHDGYNQVFHPRWEGRQAQCIYCDNTTESSVDLPYFAYQPQQNADSYYCGCKDWM</sequence>
<dbReference type="RefSeq" id="WP_264850817.1">
    <property type="nucleotide sequence ID" value="NZ_BRXR01000001.1"/>
</dbReference>